<comment type="caution">
    <text evidence="2">The sequence shown here is derived from an EMBL/GenBank/DDBJ whole genome shotgun (WGS) entry which is preliminary data.</text>
</comment>
<gene>
    <name evidence="2" type="ORF">PENSUB_4584</name>
</gene>
<organism evidence="2 3">
    <name type="scientific">Penicillium subrubescens</name>
    <dbReference type="NCBI Taxonomy" id="1316194"/>
    <lineage>
        <taxon>Eukaryota</taxon>
        <taxon>Fungi</taxon>
        <taxon>Dikarya</taxon>
        <taxon>Ascomycota</taxon>
        <taxon>Pezizomycotina</taxon>
        <taxon>Eurotiomycetes</taxon>
        <taxon>Eurotiomycetidae</taxon>
        <taxon>Eurotiales</taxon>
        <taxon>Aspergillaceae</taxon>
        <taxon>Penicillium</taxon>
    </lineage>
</organism>
<dbReference type="GO" id="GO:0004672">
    <property type="term" value="F:protein kinase activity"/>
    <property type="evidence" value="ECO:0007669"/>
    <property type="project" value="InterPro"/>
</dbReference>
<dbReference type="SUPFAM" id="SSF56112">
    <property type="entry name" value="Protein kinase-like (PK-like)"/>
    <property type="match status" value="1"/>
</dbReference>
<dbReference type="Proteomes" id="UP000186955">
    <property type="component" value="Unassembled WGS sequence"/>
</dbReference>
<proteinExistence type="predicted"/>
<evidence type="ECO:0000259" key="1">
    <source>
        <dbReference type="PROSITE" id="PS50011"/>
    </source>
</evidence>
<keyword evidence="2" id="KW-0808">Transferase</keyword>
<dbReference type="GO" id="GO:0005524">
    <property type="term" value="F:ATP binding"/>
    <property type="evidence" value="ECO:0007669"/>
    <property type="project" value="InterPro"/>
</dbReference>
<dbReference type="InterPro" id="IPR000719">
    <property type="entry name" value="Prot_kinase_dom"/>
</dbReference>
<dbReference type="PROSITE" id="PS50011">
    <property type="entry name" value="PROTEIN_KINASE_DOM"/>
    <property type="match status" value="1"/>
</dbReference>
<dbReference type="InterPro" id="IPR011009">
    <property type="entry name" value="Kinase-like_dom_sf"/>
</dbReference>
<protein>
    <submittedName>
        <fullName evidence="2">Casein kinase I isoform gamma-3</fullName>
    </submittedName>
</protein>
<dbReference type="EMBL" id="MNBE01000407">
    <property type="protein sequence ID" value="OKP10009.1"/>
    <property type="molecule type" value="Genomic_DNA"/>
</dbReference>
<evidence type="ECO:0000313" key="2">
    <source>
        <dbReference type="EMBL" id="OKP10009.1"/>
    </source>
</evidence>
<feature type="domain" description="Protein kinase" evidence="1">
    <location>
        <begin position="1"/>
        <end position="292"/>
    </location>
</feature>
<dbReference type="InterPro" id="IPR050235">
    <property type="entry name" value="CK1_Ser-Thr_kinase"/>
</dbReference>
<sequence>MFYVNVADILKQRRPDTKKASGYYPRKSPADTDPLVENQEGKVTVKTERGSGLFSPQSSTLHHEYELYRQLSPSQGVPSVYWHGHHRFKRGHACGWRYYLVLERLGPTLHHAVQVRLGRPRLASSGLFFSLEEIADIGKQMVSTLKFIHRKNFIHGDVQPRKIVYDLSFKRMLLIGFGATQDLEPLPRLPAGAESSIVFSSRFHQQGDALSRRDDMESLGYVLVFLFRGQLPWQAHGMAADSILSMKSSIATENLCSGLQPLCEYMNSVKALASDQIPDYDNLSRMLGLLAS</sequence>
<dbReference type="Gene3D" id="1.10.510.10">
    <property type="entry name" value="Transferase(Phosphotransferase) domain 1"/>
    <property type="match status" value="1"/>
</dbReference>
<reference evidence="2 3" key="1">
    <citation type="submission" date="2016-10" db="EMBL/GenBank/DDBJ databases">
        <title>Genome sequence of the ascomycete fungus Penicillium subrubescens.</title>
        <authorList>
            <person name="De Vries R.P."/>
            <person name="Peng M."/>
            <person name="Dilokpimol A."/>
            <person name="Hilden K."/>
            <person name="Makela M.R."/>
            <person name="Grigoriev I."/>
            <person name="Riley R."/>
            <person name="Granchi Z."/>
        </authorList>
    </citation>
    <scope>NUCLEOTIDE SEQUENCE [LARGE SCALE GENOMIC DNA]</scope>
    <source>
        <strain evidence="2 3">CBS 132785</strain>
    </source>
</reference>
<dbReference type="PANTHER" id="PTHR11909">
    <property type="entry name" value="CASEIN KINASE-RELATED"/>
    <property type="match status" value="1"/>
</dbReference>
<dbReference type="AlphaFoldDB" id="A0A1Q5UC18"/>
<dbReference type="Pfam" id="PF00069">
    <property type="entry name" value="Pkinase"/>
    <property type="match status" value="1"/>
</dbReference>
<name>A0A1Q5UC18_9EURO</name>
<keyword evidence="2" id="KW-0418">Kinase</keyword>
<dbReference type="STRING" id="1316194.A0A1Q5UC18"/>
<accession>A0A1Q5UC18</accession>
<keyword evidence="3" id="KW-1185">Reference proteome</keyword>
<evidence type="ECO:0000313" key="3">
    <source>
        <dbReference type="Proteomes" id="UP000186955"/>
    </source>
</evidence>